<name>A4BNC7_9GAMM</name>
<protein>
    <submittedName>
        <fullName evidence="1">Uncharacterized protein</fullName>
    </submittedName>
</protein>
<gene>
    <name evidence="1" type="ORF">NB231_09748</name>
</gene>
<dbReference type="EMBL" id="AAOF01000002">
    <property type="protein sequence ID" value="EAR22726.1"/>
    <property type="molecule type" value="Genomic_DNA"/>
</dbReference>
<keyword evidence="2" id="KW-1185">Reference proteome</keyword>
<proteinExistence type="predicted"/>
<accession>A4BNC7</accession>
<reference evidence="1 2" key="1">
    <citation type="submission" date="2006-02" db="EMBL/GenBank/DDBJ databases">
        <authorList>
            <person name="Waterbury J."/>
            <person name="Ferriera S."/>
            <person name="Johnson J."/>
            <person name="Kravitz S."/>
            <person name="Halpern A."/>
            <person name="Remington K."/>
            <person name="Beeson K."/>
            <person name="Tran B."/>
            <person name="Rogers Y.-H."/>
            <person name="Friedman R."/>
            <person name="Venter J.C."/>
        </authorList>
    </citation>
    <scope>NUCLEOTIDE SEQUENCE [LARGE SCALE GENOMIC DNA]</scope>
    <source>
        <strain evidence="1 2">Nb-231</strain>
    </source>
</reference>
<sequence length="70" mass="8126">MANHKHFQAWLRFARRLDWSSERRDASCVRAFAALQLAMEKCVRVETSWPRVYSTATKKIGLNDKPCSAQ</sequence>
<dbReference type="AlphaFoldDB" id="A4BNC7"/>
<comment type="caution">
    <text evidence="1">The sequence shown here is derived from an EMBL/GenBank/DDBJ whole genome shotgun (WGS) entry which is preliminary data.</text>
</comment>
<dbReference type="Proteomes" id="UP000003374">
    <property type="component" value="Unassembled WGS sequence"/>
</dbReference>
<evidence type="ECO:0000313" key="2">
    <source>
        <dbReference type="Proteomes" id="UP000003374"/>
    </source>
</evidence>
<organism evidence="1 2">
    <name type="scientific">Nitrococcus mobilis Nb-231</name>
    <dbReference type="NCBI Taxonomy" id="314278"/>
    <lineage>
        <taxon>Bacteria</taxon>
        <taxon>Pseudomonadati</taxon>
        <taxon>Pseudomonadota</taxon>
        <taxon>Gammaproteobacteria</taxon>
        <taxon>Chromatiales</taxon>
        <taxon>Ectothiorhodospiraceae</taxon>
        <taxon>Nitrococcus</taxon>
    </lineage>
</organism>
<evidence type="ECO:0000313" key="1">
    <source>
        <dbReference type="EMBL" id="EAR22726.1"/>
    </source>
</evidence>
<dbReference type="RefSeq" id="WP_005001990.1">
    <property type="nucleotide sequence ID" value="NZ_CH672427.1"/>
</dbReference>
<dbReference type="HOGENOM" id="CLU_2753776_0_0_6"/>